<feature type="compositionally biased region" description="Pro residues" evidence="6">
    <location>
        <begin position="1"/>
        <end position="10"/>
    </location>
</feature>
<dbReference type="InterPro" id="IPR036286">
    <property type="entry name" value="LexA/Signal_pep-like_sf"/>
</dbReference>
<reference evidence="8 9" key="1">
    <citation type="journal article" date="2020" name="Front. Microbiol.">
        <title>Design of Bacterial Strain-Specific qPCR Assays Using NGS Data and Publicly Available Resources and Its Application to Track Biocontrol Strains.</title>
        <authorList>
            <person name="Hernandez I."/>
            <person name="Sant C."/>
            <person name="Martinez R."/>
            <person name="Fernandez C."/>
        </authorList>
    </citation>
    <scope>NUCLEOTIDE SEQUENCE [LARGE SCALE GENOMIC DNA]</scope>
    <source>
        <strain evidence="8 9">B24</strain>
    </source>
</reference>
<comment type="subcellular location">
    <subcellularLocation>
        <location evidence="1">Membrane</location>
    </subcellularLocation>
</comment>
<dbReference type="Proteomes" id="UP000515708">
    <property type="component" value="Chromosome"/>
</dbReference>
<sequence>MPSRAPPPPSTSELTPHPQTDHPRSEERTSMSTARTSRVIARTLVTITVLIATAIAALMLVPSLLGFDRYVITGGSMSGTFERGTVVYERQVPIADLEVGDIITYVPPQDSGIHEPVTHRILSISDDPAVEGGRVLRTKGDANASADPWTFTLASAVQPRVEGWIPGIGWIFIVLAMPGIRMLAIGVPAAIIAALFLRDLVGGLRR</sequence>
<dbReference type="InterPro" id="IPR019533">
    <property type="entry name" value="Peptidase_S26"/>
</dbReference>
<organism evidence="8 9">
    <name type="scientific">Microbacterium esteraromaticum</name>
    <dbReference type="NCBI Taxonomy" id="57043"/>
    <lineage>
        <taxon>Bacteria</taxon>
        <taxon>Bacillati</taxon>
        <taxon>Actinomycetota</taxon>
        <taxon>Actinomycetes</taxon>
        <taxon>Micrococcales</taxon>
        <taxon>Microbacteriaceae</taxon>
        <taxon>Microbacterium</taxon>
    </lineage>
</organism>
<dbReference type="GO" id="GO:0016020">
    <property type="term" value="C:membrane"/>
    <property type="evidence" value="ECO:0007669"/>
    <property type="project" value="UniProtKB-SubCell"/>
</dbReference>
<protein>
    <recommendedName>
        <fullName evidence="5">Signal peptidase I</fullName>
        <ecNumber evidence="5">3.4.21.89</ecNumber>
    </recommendedName>
</protein>
<dbReference type="SUPFAM" id="SSF51306">
    <property type="entry name" value="LexA/Signal peptidase"/>
    <property type="match status" value="1"/>
</dbReference>
<proteinExistence type="predicted"/>
<dbReference type="AlphaFoldDB" id="A0A7D7WCF1"/>
<evidence type="ECO:0000256" key="3">
    <source>
        <dbReference type="ARBA" id="ARBA00022989"/>
    </source>
</evidence>
<evidence type="ECO:0000256" key="7">
    <source>
        <dbReference type="SAM" id="Phobius"/>
    </source>
</evidence>
<accession>A0A7D7WCF1</accession>
<keyword evidence="2 7" id="KW-0812">Transmembrane</keyword>
<evidence type="ECO:0000256" key="4">
    <source>
        <dbReference type="ARBA" id="ARBA00023136"/>
    </source>
</evidence>
<evidence type="ECO:0000256" key="6">
    <source>
        <dbReference type="SAM" id="MobiDB-lite"/>
    </source>
</evidence>
<feature type="compositionally biased region" description="Basic and acidic residues" evidence="6">
    <location>
        <begin position="19"/>
        <end position="29"/>
    </location>
</feature>
<gene>
    <name evidence="8" type="ORF">FVO59_04980</name>
</gene>
<keyword evidence="4 7" id="KW-0472">Membrane</keyword>
<keyword evidence="3 7" id="KW-1133">Transmembrane helix</keyword>
<evidence type="ECO:0000313" key="9">
    <source>
        <dbReference type="Proteomes" id="UP000515708"/>
    </source>
</evidence>
<dbReference type="EC" id="3.4.21.89" evidence="5"/>
<dbReference type="CDD" id="cd06530">
    <property type="entry name" value="S26_SPase_I"/>
    <property type="match status" value="1"/>
</dbReference>
<evidence type="ECO:0000256" key="1">
    <source>
        <dbReference type="ARBA" id="ARBA00004370"/>
    </source>
</evidence>
<evidence type="ECO:0000313" key="8">
    <source>
        <dbReference type="EMBL" id="QMU96639.1"/>
    </source>
</evidence>
<keyword evidence="8" id="KW-0378">Hydrolase</keyword>
<dbReference type="EMBL" id="CP043732">
    <property type="protein sequence ID" value="QMU96639.1"/>
    <property type="molecule type" value="Genomic_DNA"/>
</dbReference>
<name>A0A7D7WCF1_9MICO</name>
<feature type="region of interest" description="Disordered" evidence="6">
    <location>
        <begin position="1"/>
        <end position="35"/>
    </location>
</feature>
<evidence type="ECO:0000256" key="2">
    <source>
        <dbReference type="ARBA" id="ARBA00022692"/>
    </source>
</evidence>
<dbReference type="NCBIfam" id="TIGR02228">
    <property type="entry name" value="sigpep_I_arch"/>
    <property type="match status" value="1"/>
</dbReference>
<evidence type="ECO:0000256" key="5">
    <source>
        <dbReference type="NCBIfam" id="TIGR02228"/>
    </source>
</evidence>
<dbReference type="GO" id="GO:0004252">
    <property type="term" value="F:serine-type endopeptidase activity"/>
    <property type="evidence" value="ECO:0007669"/>
    <property type="project" value="UniProtKB-UniRule"/>
</dbReference>
<feature type="transmembrane region" description="Helical" evidence="7">
    <location>
        <begin position="39"/>
        <end position="61"/>
    </location>
</feature>
<dbReference type="GO" id="GO:0006465">
    <property type="term" value="P:signal peptide processing"/>
    <property type="evidence" value="ECO:0007669"/>
    <property type="project" value="UniProtKB-UniRule"/>
</dbReference>
<feature type="transmembrane region" description="Helical" evidence="7">
    <location>
        <begin position="168"/>
        <end position="197"/>
    </location>
</feature>
<dbReference type="GO" id="GO:0009003">
    <property type="term" value="F:signal peptidase activity"/>
    <property type="evidence" value="ECO:0007669"/>
    <property type="project" value="UniProtKB-EC"/>
</dbReference>
<dbReference type="InterPro" id="IPR001733">
    <property type="entry name" value="Peptidase_S26B"/>
</dbReference>